<proteinExistence type="inferred from homology"/>
<dbReference type="Pfam" id="PF02447">
    <property type="entry name" value="GntP_permease"/>
    <property type="match status" value="1"/>
</dbReference>
<reference evidence="9 10" key="1">
    <citation type="submission" date="2019-08" db="EMBL/GenBank/DDBJ databases">
        <title>Deep-cultivation of Planctomycetes and their phenomic and genomic characterization uncovers novel biology.</title>
        <authorList>
            <person name="Wiegand S."/>
            <person name="Jogler M."/>
            <person name="Boedeker C."/>
            <person name="Pinto D."/>
            <person name="Vollmers J."/>
            <person name="Rivas-Marin E."/>
            <person name="Kohn T."/>
            <person name="Peeters S.H."/>
            <person name="Heuer A."/>
            <person name="Rast P."/>
            <person name="Oberbeckmann S."/>
            <person name="Bunk B."/>
            <person name="Jeske O."/>
            <person name="Meyerdierks A."/>
            <person name="Storesund J.E."/>
            <person name="Kallscheuer N."/>
            <person name="Luecker S."/>
            <person name="Lage O.M."/>
            <person name="Pohl T."/>
            <person name="Merkel B.J."/>
            <person name="Hornburger P."/>
            <person name="Mueller R.-W."/>
            <person name="Bruemmer F."/>
            <person name="Labrenz M."/>
            <person name="Spormann A.M."/>
            <person name="Op den Camp H."/>
            <person name="Overmann J."/>
            <person name="Amann R."/>
            <person name="Jetten M.S.M."/>
            <person name="Mascher T."/>
            <person name="Medema M.H."/>
            <person name="Devos D.P."/>
            <person name="Kaster A.-K."/>
            <person name="Ovreas L."/>
            <person name="Rohde M."/>
            <person name="Galperin M.Y."/>
            <person name="Jogler C."/>
        </authorList>
    </citation>
    <scope>NUCLEOTIDE SEQUENCE [LARGE SCALE GENOMIC DNA]</scope>
    <source>
        <strain evidence="9 10">UC8</strain>
    </source>
</reference>
<dbReference type="GO" id="GO:0005886">
    <property type="term" value="C:plasma membrane"/>
    <property type="evidence" value="ECO:0007669"/>
    <property type="project" value="UniProtKB-SubCell"/>
</dbReference>
<dbReference type="Proteomes" id="UP000325286">
    <property type="component" value="Chromosome"/>
</dbReference>
<feature type="transmembrane region" description="Helical" evidence="8">
    <location>
        <begin position="370"/>
        <end position="399"/>
    </location>
</feature>
<feature type="transmembrane region" description="Helical" evidence="8">
    <location>
        <begin position="328"/>
        <end position="350"/>
    </location>
</feature>
<keyword evidence="5 8" id="KW-1133">Transmembrane helix</keyword>
<comment type="subcellular location">
    <subcellularLocation>
        <location evidence="1">Cell membrane</location>
        <topology evidence="1">Multi-pass membrane protein</topology>
    </subcellularLocation>
</comment>
<feature type="transmembrane region" description="Helical" evidence="8">
    <location>
        <begin position="281"/>
        <end position="308"/>
    </location>
</feature>
<evidence type="ECO:0000313" key="10">
    <source>
        <dbReference type="Proteomes" id="UP000325286"/>
    </source>
</evidence>
<feature type="transmembrane region" description="Helical" evidence="8">
    <location>
        <begin position="203"/>
        <end position="225"/>
    </location>
</feature>
<keyword evidence="3" id="KW-1003">Cell membrane</keyword>
<feature type="transmembrane region" description="Helical" evidence="8">
    <location>
        <begin position="411"/>
        <end position="434"/>
    </location>
</feature>
<evidence type="ECO:0000256" key="6">
    <source>
        <dbReference type="ARBA" id="ARBA00023136"/>
    </source>
</evidence>
<evidence type="ECO:0000256" key="2">
    <source>
        <dbReference type="ARBA" id="ARBA00022448"/>
    </source>
</evidence>
<evidence type="ECO:0000256" key="1">
    <source>
        <dbReference type="ARBA" id="ARBA00004651"/>
    </source>
</evidence>
<keyword evidence="2" id="KW-0813">Transport</keyword>
<accession>A0A5B9QVI3</accession>
<sequence>MLALRYNADPAGRPTSNHPCTVLSIEDIRLLIAFVVAVTLLVVLITKYSLSPFVSLLLASIVLAVAAGLPLSLAFERFAEGVGGILGSTAMVIGLGAMTGAILERSGGAAALAEQLVRWLGVKRLGWAMLLVGLLVGIGVWFTVGLVLLVPIVISLSRVARVNLLVPAMSMVAGLSAMHGFLPPHPGPLAAIELLSADTGRTIVWGLLVGSISAAIAGPLLWRLFDGKVEMPSFDDPDPPPAKTDNVTADTSAFTGPATALDAVPPAATTAPGVLGPLVVIALPIALMVAGADPTLAMLLGLVVAYLWLGKANGFSGQALARASEESLFPVANVLLVVAAGAGFSKVLIACGVGDTLASLAQNVPVPPLVLGWLISAAFRVATGSATTAITAAGGIISVMTADDPTIDREFMVLALAAGSLTLSHVNDGGFWFVKEYFAMTVQQTLKTWTVLETVLSLVALLVILILNSFV</sequence>
<feature type="transmembrane region" description="Helical" evidence="8">
    <location>
        <begin position="125"/>
        <end position="154"/>
    </location>
</feature>
<keyword evidence="4 8" id="KW-0812">Transmembrane</keyword>
<gene>
    <name evidence="9" type="primary">gntT</name>
    <name evidence="9" type="ORF">UC8_39910</name>
</gene>
<evidence type="ECO:0000256" key="7">
    <source>
        <dbReference type="ARBA" id="ARBA00049663"/>
    </source>
</evidence>
<dbReference type="PANTHER" id="PTHR30354:SF22">
    <property type="entry name" value="HIGH-AFFINITY GLUCONATE TRANSPORTER"/>
    <property type="match status" value="1"/>
</dbReference>
<feature type="transmembrane region" description="Helical" evidence="8">
    <location>
        <begin position="160"/>
        <end position="182"/>
    </location>
</feature>
<dbReference type="EMBL" id="CP042914">
    <property type="protein sequence ID" value="QEG41962.1"/>
    <property type="molecule type" value="Genomic_DNA"/>
</dbReference>
<comment type="similarity">
    <text evidence="7">Belongs to the GntP permease family.</text>
</comment>
<evidence type="ECO:0000313" key="9">
    <source>
        <dbReference type="EMBL" id="QEG41962.1"/>
    </source>
</evidence>
<evidence type="ECO:0000256" key="3">
    <source>
        <dbReference type="ARBA" id="ARBA00022475"/>
    </source>
</evidence>
<feature type="transmembrane region" description="Helical" evidence="8">
    <location>
        <begin position="81"/>
        <end position="104"/>
    </location>
</feature>
<protein>
    <submittedName>
        <fullName evidence="9">High-affinity gluconate transporter</fullName>
    </submittedName>
</protein>
<dbReference type="GO" id="GO:0015128">
    <property type="term" value="F:gluconate transmembrane transporter activity"/>
    <property type="evidence" value="ECO:0007669"/>
    <property type="project" value="InterPro"/>
</dbReference>
<feature type="transmembrane region" description="Helical" evidence="8">
    <location>
        <begin position="53"/>
        <end position="75"/>
    </location>
</feature>
<dbReference type="NCBIfam" id="TIGR00791">
    <property type="entry name" value="gntP"/>
    <property type="match status" value="1"/>
</dbReference>
<dbReference type="OrthoDB" id="9787129at2"/>
<dbReference type="PANTHER" id="PTHR30354">
    <property type="entry name" value="GNT FAMILY GLUCONATE TRANSPORTER"/>
    <property type="match status" value="1"/>
</dbReference>
<keyword evidence="6 8" id="KW-0472">Membrane</keyword>
<evidence type="ECO:0000256" key="8">
    <source>
        <dbReference type="SAM" id="Phobius"/>
    </source>
</evidence>
<evidence type="ECO:0000256" key="5">
    <source>
        <dbReference type="ARBA" id="ARBA00022989"/>
    </source>
</evidence>
<dbReference type="AlphaFoldDB" id="A0A5B9QVI3"/>
<evidence type="ECO:0000256" key="4">
    <source>
        <dbReference type="ARBA" id="ARBA00022692"/>
    </source>
</evidence>
<dbReference type="KEGG" id="rul:UC8_39910"/>
<feature type="transmembrane region" description="Helical" evidence="8">
    <location>
        <begin position="446"/>
        <end position="467"/>
    </location>
</feature>
<name>A0A5B9QVI3_9BACT</name>
<organism evidence="9 10">
    <name type="scientific">Roseimaritima ulvae</name>
    <dbReference type="NCBI Taxonomy" id="980254"/>
    <lineage>
        <taxon>Bacteria</taxon>
        <taxon>Pseudomonadati</taxon>
        <taxon>Planctomycetota</taxon>
        <taxon>Planctomycetia</taxon>
        <taxon>Pirellulales</taxon>
        <taxon>Pirellulaceae</taxon>
        <taxon>Roseimaritima</taxon>
    </lineage>
</organism>
<dbReference type="InterPro" id="IPR003474">
    <property type="entry name" value="Glcn_transporter"/>
</dbReference>
<keyword evidence="10" id="KW-1185">Reference proteome</keyword>
<feature type="transmembrane region" description="Helical" evidence="8">
    <location>
        <begin position="28"/>
        <end position="46"/>
    </location>
</feature>